<dbReference type="Pfam" id="PF00300">
    <property type="entry name" value="His_Phos_1"/>
    <property type="match status" value="1"/>
</dbReference>
<evidence type="ECO:0000313" key="2">
    <source>
        <dbReference type="Proteomes" id="UP001321492"/>
    </source>
</evidence>
<gene>
    <name evidence="1" type="ORF">QNA08_09525</name>
</gene>
<dbReference type="EMBL" id="JASJEV010000005">
    <property type="protein sequence ID" value="MDJ1158473.1"/>
    <property type="molecule type" value="Genomic_DNA"/>
</dbReference>
<proteinExistence type="predicted"/>
<reference evidence="1 2" key="1">
    <citation type="submission" date="2023-05" db="EMBL/GenBank/DDBJ databases">
        <title>Chelatococcus sp. nov., a moderately thermophilic bacterium isolated from hot spring microbial mat.</title>
        <authorList>
            <person name="Hu C.-J."/>
            <person name="Li W.-J."/>
        </authorList>
    </citation>
    <scope>NUCLEOTIDE SEQUENCE [LARGE SCALE GENOMIC DNA]</scope>
    <source>
        <strain evidence="1 2">SYSU G07232</strain>
    </source>
</reference>
<dbReference type="Gene3D" id="3.40.50.1240">
    <property type="entry name" value="Phosphoglycerate mutase-like"/>
    <property type="match status" value="1"/>
</dbReference>
<keyword evidence="2" id="KW-1185">Reference proteome</keyword>
<dbReference type="PANTHER" id="PTHR47623:SF1">
    <property type="entry name" value="OS09G0287300 PROTEIN"/>
    <property type="match status" value="1"/>
</dbReference>
<dbReference type="InterPro" id="IPR013078">
    <property type="entry name" value="His_Pase_superF_clade-1"/>
</dbReference>
<name>A0ABT7AGI9_9HYPH</name>
<dbReference type="Proteomes" id="UP001321492">
    <property type="component" value="Unassembled WGS sequence"/>
</dbReference>
<comment type="caution">
    <text evidence="1">The sequence shown here is derived from an EMBL/GenBank/DDBJ whole genome shotgun (WGS) entry which is preliminary data.</text>
</comment>
<dbReference type="InterPro" id="IPR029033">
    <property type="entry name" value="His_PPase_superfam"/>
</dbReference>
<accession>A0ABT7AGI9</accession>
<evidence type="ECO:0000313" key="1">
    <source>
        <dbReference type="EMBL" id="MDJ1158473.1"/>
    </source>
</evidence>
<dbReference type="SUPFAM" id="SSF53254">
    <property type="entry name" value="Phosphoglycerate mutase-like"/>
    <property type="match status" value="1"/>
</dbReference>
<protein>
    <submittedName>
        <fullName evidence="1">Histidine phosphatase family protein</fullName>
    </submittedName>
</protein>
<organism evidence="1 2">
    <name type="scientific">Chelatococcus albus</name>
    <dbReference type="NCBI Taxonomy" id="3047466"/>
    <lineage>
        <taxon>Bacteria</taxon>
        <taxon>Pseudomonadati</taxon>
        <taxon>Pseudomonadota</taxon>
        <taxon>Alphaproteobacteria</taxon>
        <taxon>Hyphomicrobiales</taxon>
        <taxon>Chelatococcaceae</taxon>
        <taxon>Chelatococcus</taxon>
    </lineage>
</organism>
<sequence length="174" mass="19635">MRRLILFRHAKSDWPQGVPDRERPLAPRGRHAAPRIAAYLAEQHLTPDLVLISPARRARETWEIVAPAFAETVPAREDERLYEARAQAVLDVVRETEAGVRTLLVIGHNPGFEDLARVLIGHGDRYAYARMTHKFPTCGIAVIDFPVEDWREVAERAGRLDRFVTPKSLGGEGE</sequence>
<dbReference type="CDD" id="cd07067">
    <property type="entry name" value="HP_PGM_like"/>
    <property type="match status" value="1"/>
</dbReference>
<dbReference type="RefSeq" id="WP_283740467.1">
    <property type="nucleotide sequence ID" value="NZ_JASJEV010000005.1"/>
</dbReference>
<dbReference type="PANTHER" id="PTHR47623">
    <property type="entry name" value="OS09G0287300 PROTEIN"/>
    <property type="match status" value="1"/>
</dbReference>